<evidence type="ECO:0000256" key="9">
    <source>
        <dbReference type="SAM" id="MobiDB-lite"/>
    </source>
</evidence>
<dbReference type="PROSITE" id="PS00688">
    <property type="entry name" value="SIGMA54_INTERACT_3"/>
    <property type="match status" value="1"/>
</dbReference>
<dbReference type="PROSITE" id="PS00675">
    <property type="entry name" value="SIGMA54_INTERACT_1"/>
    <property type="match status" value="1"/>
</dbReference>
<dbReference type="CDD" id="cd00130">
    <property type="entry name" value="PAS"/>
    <property type="match status" value="1"/>
</dbReference>
<dbReference type="GO" id="GO:0005524">
    <property type="term" value="F:ATP binding"/>
    <property type="evidence" value="ECO:0007669"/>
    <property type="project" value="UniProtKB-KW"/>
</dbReference>
<dbReference type="STRING" id="201973.SAMN04488025_11620"/>
<dbReference type="SMART" id="SM00382">
    <property type="entry name" value="AAA"/>
    <property type="match status" value="1"/>
</dbReference>
<feature type="domain" description="Sigma-54 factor interaction" evidence="10">
    <location>
        <begin position="250"/>
        <end position="480"/>
    </location>
</feature>
<dbReference type="Pfam" id="PF18024">
    <property type="entry name" value="HTH_50"/>
    <property type="match status" value="1"/>
</dbReference>
<dbReference type="NCBIfam" id="TIGR00229">
    <property type="entry name" value="sensory_box"/>
    <property type="match status" value="1"/>
</dbReference>
<evidence type="ECO:0000256" key="7">
    <source>
        <dbReference type="ARBA" id="ARBA00029500"/>
    </source>
</evidence>
<keyword evidence="2" id="KW-0058">Aromatic hydrocarbons catabolism</keyword>
<feature type="region of interest" description="Disordered" evidence="9">
    <location>
        <begin position="493"/>
        <end position="515"/>
    </location>
</feature>
<keyword evidence="8" id="KW-0175">Coiled coil</keyword>
<dbReference type="GO" id="GO:0006355">
    <property type="term" value="P:regulation of DNA-templated transcription"/>
    <property type="evidence" value="ECO:0007669"/>
    <property type="project" value="InterPro"/>
</dbReference>
<dbReference type="GO" id="GO:0003677">
    <property type="term" value="F:DNA binding"/>
    <property type="evidence" value="ECO:0007669"/>
    <property type="project" value="UniProtKB-KW"/>
</dbReference>
<dbReference type="PROSITE" id="PS00676">
    <property type="entry name" value="SIGMA54_INTERACT_2"/>
    <property type="match status" value="1"/>
</dbReference>
<dbReference type="InterPro" id="IPR035965">
    <property type="entry name" value="PAS-like_dom_sf"/>
</dbReference>
<dbReference type="RefSeq" id="WP_245752215.1">
    <property type="nucleotide sequence ID" value="NZ_FOOK01000016.1"/>
</dbReference>
<dbReference type="InterPro" id="IPR030828">
    <property type="entry name" value="HTH_TyrR"/>
</dbReference>
<dbReference type="AlphaFoldDB" id="A0A1I2P7J3"/>
<dbReference type="PROSITE" id="PS50113">
    <property type="entry name" value="PAC"/>
    <property type="match status" value="1"/>
</dbReference>
<gene>
    <name evidence="13" type="ORF">SAMN04488025_11620</name>
</gene>
<dbReference type="EMBL" id="FOOK01000016">
    <property type="protein sequence ID" value="SFG11450.1"/>
    <property type="molecule type" value="Genomic_DNA"/>
</dbReference>
<dbReference type="PROSITE" id="PS50112">
    <property type="entry name" value="PAS"/>
    <property type="match status" value="1"/>
</dbReference>
<dbReference type="Pfam" id="PF13426">
    <property type="entry name" value="PAS_9"/>
    <property type="match status" value="1"/>
</dbReference>
<keyword evidence="3" id="KW-0067">ATP-binding</keyword>
<evidence type="ECO:0000256" key="6">
    <source>
        <dbReference type="ARBA" id="ARBA00023163"/>
    </source>
</evidence>
<evidence type="ECO:0000313" key="13">
    <source>
        <dbReference type="EMBL" id="SFG11450.1"/>
    </source>
</evidence>
<dbReference type="InterPro" id="IPR025662">
    <property type="entry name" value="Sigma_54_int_dom_ATP-bd_1"/>
</dbReference>
<accession>A0A1I2P7J3</accession>
<dbReference type="PROSITE" id="PS50045">
    <property type="entry name" value="SIGMA54_INTERACT_4"/>
    <property type="match status" value="1"/>
</dbReference>
<dbReference type="SUPFAM" id="SSF46689">
    <property type="entry name" value="Homeodomain-like"/>
    <property type="match status" value="1"/>
</dbReference>
<keyword evidence="14" id="KW-1185">Reference proteome</keyword>
<name>A0A1I2P7J3_9BACL</name>
<keyword evidence="1" id="KW-0547">Nucleotide-binding</keyword>
<dbReference type="Proteomes" id="UP000198661">
    <property type="component" value="Unassembled WGS sequence"/>
</dbReference>
<dbReference type="InterPro" id="IPR025943">
    <property type="entry name" value="Sigma_54_int_dom_ATP-bd_2"/>
</dbReference>
<dbReference type="PANTHER" id="PTHR32071">
    <property type="entry name" value="TRANSCRIPTIONAL REGULATORY PROTEIN"/>
    <property type="match status" value="1"/>
</dbReference>
<dbReference type="Pfam" id="PF25601">
    <property type="entry name" value="AAA_lid_14"/>
    <property type="match status" value="1"/>
</dbReference>
<organism evidence="13 14">
    <name type="scientific">Planifilum fulgidum</name>
    <dbReference type="NCBI Taxonomy" id="201973"/>
    <lineage>
        <taxon>Bacteria</taxon>
        <taxon>Bacillati</taxon>
        <taxon>Bacillota</taxon>
        <taxon>Bacilli</taxon>
        <taxon>Bacillales</taxon>
        <taxon>Thermoactinomycetaceae</taxon>
        <taxon>Planifilum</taxon>
    </lineage>
</organism>
<dbReference type="InterPro" id="IPR000014">
    <property type="entry name" value="PAS"/>
</dbReference>
<dbReference type="SMART" id="SM00091">
    <property type="entry name" value="PAS"/>
    <property type="match status" value="2"/>
</dbReference>
<keyword evidence="6" id="KW-0804">Transcription</keyword>
<evidence type="ECO:0000259" key="12">
    <source>
        <dbReference type="PROSITE" id="PS50113"/>
    </source>
</evidence>
<evidence type="ECO:0000313" key="14">
    <source>
        <dbReference type="Proteomes" id="UP000198661"/>
    </source>
</evidence>
<dbReference type="InterPro" id="IPR027417">
    <property type="entry name" value="P-loop_NTPase"/>
</dbReference>
<dbReference type="InterPro" id="IPR000700">
    <property type="entry name" value="PAS-assoc_C"/>
</dbReference>
<dbReference type="InterPro" id="IPR003593">
    <property type="entry name" value="AAA+_ATPase"/>
</dbReference>
<evidence type="ECO:0000256" key="4">
    <source>
        <dbReference type="ARBA" id="ARBA00023015"/>
    </source>
</evidence>
<dbReference type="SUPFAM" id="SSF55785">
    <property type="entry name" value="PYP-like sensor domain (PAS domain)"/>
    <property type="match status" value="1"/>
</dbReference>
<dbReference type="FunFam" id="3.40.50.300:FF:000006">
    <property type="entry name" value="DNA-binding transcriptional regulator NtrC"/>
    <property type="match status" value="1"/>
</dbReference>
<sequence length="582" mass="66232">MAGQQLDWQHLWNQTPCPMAVVDDAGRIRYGNGELLRLCGERLSEDPSWVSFIQTTSSREHPGVQRIGGKDYRVRYSILAEPEGWILYLLEPVAVKEKASPPSSSGLDLDTLIEHSYDCIYITDQNGITLHTNSAIERLTGIPKEYYIGKDVRYLEKRGILKKSVTLEVLRTGKTVSTVQENKHGKVLIITGSPIFDEEGRIVRVVINIRDVTELNRLRDELDETRKRSEKYRKELSALRKLYLKEEPSVVMNDVVMQQAYHLAMRVAGTDATVLLLGESGVGKEVFARLIHKNSSRYESGSFITVNCGAIPEELIESELFGYEGGAFTGARKEGKPGMFEMAENGTLLLDEIGELPLSMQVKLLRVLQEKKIRRVGGVRSIPVNVRIIAATNRDLKEMVRRGRFREDLYYRISVVPIEIPPLRRRRKDIKPLLVHYLDKFNRKYRRSCHFVPETFEKLERYDWPGNVRELANMVERLVITCPEDAIRPEHIPEIREDGSGPSPADGSRTAPEINGEAYDLSGLNRSFGSLSEMLSHLERTVLAEAYRRHHSSYQVAKHLGISQSAAMRKAYKYGIREKGRP</sequence>
<proteinExistence type="predicted"/>
<dbReference type="Gene3D" id="1.10.8.60">
    <property type="match status" value="1"/>
</dbReference>
<keyword evidence="4" id="KW-0805">Transcription regulation</keyword>
<evidence type="ECO:0000259" key="11">
    <source>
        <dbReference type="PROSITE" id="PS50112"/>
    </source>
</evidence>
<reference evidence="13 14" key="1">
    <citation type="submission" date="2016-10" db="EMBL/GenBank/DDBJ databases">
        <authorList>
            <person name="de Groot N.N."/>
        </authorList>
    </citation>
    <scope>NUCLEOTIDE SEQUENCE [LARGE SCALE GENOMIC DNA]</scope>
    <source>
        <strain evidence="13 14">DSM 44945</strain>
    </source>
</reference>
<dbReference type="InterPro" id="IPR025944">
    <property type="entry name" value="Sigma_54_int_dom_CS"/>
</dbReference>
<dbReference type="PANTHER" id="PTHR32071:SF57">
    <property type="entry name" value="C4-DICARBOXYLATE TRANSPORT TRANSCRIPTIONAL REGULATORY PROTEIN DCTD"/>
    <property type="match status" value="1"/>
</dbReference>
<dbReference type="InterPro" id="IPR058031">
    <property type="entry name" value="AAA_lid_NorR"/>
</dbReference>
<evidence type="ECO:0000256" key="3">
    <source>
        <dbReference type="ARBA" id="ARBA00022840"/>
    </source>
</evidence>
<protein>
    <recommendedName>
        <fullName evidence="7">HTH-type transcriptional regulatory protein TyrR</fullName>
    </recommendedName>
</protein>
<dbReference type="InterPro" id="IPR002078">
    <property type="entry name" value="Sigma_54_int"/>
</dbReference>
<evidence type="ECO:0000256" key="2">
    <source>
        <dbReference type="ARBA" id="ARBA00022797"/>
    </source>
</evidence>
<evidence type="ECO:0000256" key="5">
    <source>
        <dbReference type="ARBA" id="ARBA00023125"/>
    </source>
</evidence>
<evidence type="ECO:0000256" key="1">
    <source>
        <dbReference type="ARBA" id="ARBA00022741"/>
    </source>
</evidence>
<evidence type="ECO:0000259" key="10">
    <source>
        <dbReference type="PROSITE" id="PS50045"/>
    </source>
</evidence>
<feature type="coiled-coil region" evidence="8">
    <location>
        <begin position="215"/>
        <end position="242"/>
    </location>
</feature>
<dbReference type="CDD" id="cd00009">
    <property type="entry name" value="AAA"/>
    <property type="match status" value="1"/>
</dbReference>
<evidence type="ECO:0000256" key="8">
    <source>
        <dbReference type="SAM" id="Coils"/>
    </source>
</evidence>
<feature type="domain" description="PAC" evidence="12">
    <location>
        <begin position="174"/>
        <end position="224"/>
    </location>
</feature>
<dbReference type="Gene3D" id="3.40.50.300">
    <property type="entry name" value="P-loop containing nucleotide triphosphate hydrolases"/>
    <property type="match status" value="1"/>
</dbReference>
<dbReference type="InterPro" id="IPR009057">
    <property type="entry name" value="Homeodomain-like_sf"/>
</dbReference>
<dbReference type="SUPFAM" id="SSF52540">
    <property type="entry name" value="P-loop containing nucleoside triphosphate hydrolases"/>
    <property type="match status" value="1"/>
</dbReference>
<feature type="domain" description="PAS" evidence="11">
    <location>
        <begin position="105"/>
        <end position="150"/>
    </location>
</feature>
<dbReference type="Pfam" id="PF00158">
    <property type="entry name" value="Sigma54_activat"/>
    <property type="match status" value="1"/>
</dbReference>
<dbReference type="Gene3D" id="1.10.10.60">
    <property type="entry name" value="Homeodomain-like"/>
    <property type="match status" value="1"/>
</dbReference>
<dbReference type="Gene3D" id="3.30.450.20">
    <property type="entry name" value="PAS domain"/>
    <property type="match status" value="1"/>
</dbReference>
<keyword evidence="5" id="KW-0238">DNA-binding</keyword>